<gene>
    <name evidence="1" type="ORF">SASPL_110968</name>
</gene>
<evidence type="ECO:0000313" key="1">
    <source>
        <dbReference type="EMBL" id="KAG6426738.1"/>
    </source>
</evidence>
<dbReference type="AlphaFoldDB" id="A0A8X8YBJ1"/>
<evidence type="ECO:0000313" key="2">
    <source>
        <dbReference type="Proteomes" id="UP000298416"/>
    </source>
</evidence>
<proteinExistence type="predicted"/>
<name>A0A8X8YBJ1_SALSN</name>
<reference evidence="1" key="2">
    <citation type="submission" date="2020-08" db="EMBL/GenBank/DDBJ databases">
        <title>Plant Genome Project.</title>
        <authorList>
            <person name="Zhang R.-G."/>
        </authorList>
    </citation>
    <scope>NUCLEOTIDE SEQUENCE</scope>
    <source>
        <strain evidence="1">Huo1</strain>
        <tissue evidence="1">Leaf</tissue>
    </source>
</reference>
<protein>
    <submittedName>
        <fullName evidence="1">Uncharacterized protein</fullName>
    </submittedName>
</protein>
<organism evidence="1">
    <name type="scientific">Salvia splendens</name>
    <name type="common">Scarlet sage</name>
    <dbReference type="NCBI Taxonomy" id="180675"/>
    <lineage>
        <taxon>Eukaryota</taxon>
        <taxon>Viridiplantae</taxon>
        <taxon>Streptophyta</taxon>
        <taxon>Embryophyta</taxon>
        <taxon>Tracheophyta</taxon>
        <taxon>Spermatophyta</taxon>
        <taxon>Magnoliopsida</taxon>
        <taxon>eudicotyledons</taxon>
        <taxon>Gunneridae</taxon>
        <taxon>Pentapetalae</taxon>
        <taxon>asterids</taxon>
        <taxon>lamiids</taxon>
        <taxon>Lamiales</taxon>
        <taxon>Lamiaceae</taxon>
        <taxon>Nepetoideae</taxon>
        <taxon>Mentheae</taxon>
        <taxon>Salviinae</taxon>
        <taxon>Salvia</taxon>
        <taxon>Salvia subgen. Calosphace</taxon>
        <taxon>core Calosphace</taxon>
    </lineage>
</organism>
<keyword evidence="2" id="KW-1185">Reference proteome</keyword>
<dbReference type="Proteomes" id="UP000298416">
    <property type="component" value="Unassembled WGS sequence"/>
</dbReference>
<dbReference type="EMBL" id="PNBA02000004">
    <property type="protein sequence ID" value="KAG6426738.1"/>
    <property type="molecule type" value="Genomic_DNA"/>
</dbReference>
<sequence length="238" mass="27102">MKNRYPLWCHTPPPVLAARDVAVAAILKKSEMKDGQYVFHIPSVANNIRMQASELLNHLQNLKMKREITYELKDQAFCYTILEVPNDICSLAAQLTKWLGEVETCKVRKLDMVYNASVFATTACDKALGCNNDEHTPCLQRKIQEYFSGDCDADTHIQMDQNSRFLRADTKVFLQSNAQAKFTPRAIARIFHGLGSPAFPSATWSRTHFWGRYANVEFRAIMEAAKEELVYFVGKNVT</sequence>
<accession>A0A8X8YBJ1</accession>
<reference evidence="1" key="1">
    <citation type="submission" date="2018-01" db="EMBL/GenBank/DDBJ databases">
        <authorList>
            <person name="Mao J.F."/>
        </authorList>
    </citation>
    <scope>NUCLEOTIDE SEQUENCE</scope>
    <source>
        <strain evidence="1">Huo1</strain>
        <tissue evidence="1">Leaf</tissue>
    </source>
</reference>
<comment type="caution">
    <text evidence="1">The sequence shown here is derived from an EMBL/GenBank/DDBJ whole genome shotgun (WGS) entry which is preliminary data.</text>
</comment>